<dbReference type="RefSeq" id="WP_346753799.1">
    <property type="nucleotide sequence ID" value="NZ_JAUJEA010000008.1"/>
</dbReference>
<keyword evidence="1" id="KW-0812">Transmembrane</keyword>
<evidence type="ECO:0000313" key="4">
    <source>
        <dbReference type="Proteomes" id="UP001172082"/>
    </source>
</evidence>
<evidence type="ECO:0000256" key="2">
    <source>
        <dbReference type="SAM" id="SignalP"/>
    </source>
</evidence>
<reference evidence="3" key="1">
    <citation type="submission" date="2023-06" db="EMBL/GenBank/DDBJ databases">
        <title>Genomic of Parafulvivirga corallium.</title>
        <authorList>
            <person name="Wang G."/>
        </authorList>
    </citation>
    <scope>NUCLEOTIDE SEQUENCE</scope>
    <source>
        <strain evidence="3">BMA10</strain>
    </source>
</reference>
<feature type="transmembrane region" description="Helical" evidence="1">
    <location>
        <begin position="131"/>
        <end position="149"/>
    </location>
</feature>
<name>A0ABT8KSQ8_9BACT</name>
<dbReference type="Proteomes" id="UP001172082">
    <property type="component" value="Unassembled WGS sequence"/>
</dbReference>
<feature type="transmembrane region" description="Helical" evidence="1">
    <location>
        <begin position="156"/>
        <end position="175"/>
    </location>
</feature>
<protein>
    <submittedName>
        <fullName evidence="3">Uncharacterized protein</fullName>
    </submittedName>
</protein>
<keyword evidence="1" id="KW-1133">Transmembrane helix</keyword>
<organism evidence="3 4">
    <name type="scientific">Splendidivirga corallicola</name>
    <dbReference type="NCBI Taxonomy" id="3051826"/>
    <lineage>
        <taxon>Bacteria</taxon>
        <taxon>Pseudomonadati</taxon>
        <taxon>Bacteroidota</taxon>
        <taxon>Cytophagia</taxon>
        <taxon>Cytophagales</taxon>
        <taxon>Splendidivirgaceae</taxon>
        <taxon>Splendidivirga</taxon>
    </lineage>
</organism>
<sequence>MLLFRVVLSSFLFLLVIHSAFAQTGTSKINENNFIDELTLLLDQYQRQLNEKTELITILPKDSLLLDEIINKTKTSIKKSIVDLDQIFKLRTDLRSAEESMRLSALFLAIQQQQATVDASLALRKSLKKRTYISLGLGLLSSALIFVGSDNNSDGFKYGGAAVSLLVPIISVAFLNKQIKNIAPQTEVDYSVLKQTGFPHDQQSIAFVSTYLKVEISRLSNLLETLDNLNTSLSTTIDKISSPEELHKYVEQIIYLIEKTDSFYIYELSKFDQLLKDPYNLAGFEPNVTKQLSELSNEIRAKISFWNNNRNLTNQTKENLFRFIDLTQRTE</sequence>
<feature type="chain" id="PRO_5047099460" evidence="2">
    <location>
        <begin position="23"/>
        <end position="331"/>
    </location>
</feature>
<keyword evidence="4" id="KW-1185">Reference proteome</keyword>
<accession>A0ABT8KSQ8</accession>
<dbReference type="EMBL" id="JAUJEA010000008">
    <property type="protein sequence ID" value="MDN5203776.1"/>
    <property type="molecule type" value="Genomic_DNA"/>
</dbReference>
<comment type="caution">
    <text evidence="3">The sequence shown here is derived from an EMBL/GenBank/DDBJ whole genome shotgun (WGS) entry which is preliminary data.</text>
</comment>
<keyword evidence="2" id="KW-0732">Signal</keyword>
<proteinExistence type="predicted"/>
<gene>
    <name evidence="3" type="ORF">QQ008_20465</name>
</gene>
<keyword evidence="1" id="KW-0472">Membrane</keyword>
<evidence type="ECO:0000256" key="1">
    <source>
        <dbReference type="SAM" id="Phobius"/>
    </source>
</evidence>
<evidence type="ECO:0000313" key="3">
    <source>
        <dbReference type="EMBL" id="MDN5203776.1"/>
    </source>
</evidence>
<feature type="signal peptide" evidence="2">
    <location>
        <begin position="1"/>
        <end position="22"/>
    </location>
</feature>